<dbReference type="GO" id="GO:0007165">
    <property type="term" value="P:signal transduction"/>
    <property type="evidence" value="ECO:0007669"/>
    <property type="project" value="InterPro"/>
</dbReference>
<organism evidence="2 3">
    <name type="scientific">Estrella lausannensis</name>
    <dbReference type="NCBI Taxonomy" id="483423"/>
    <lineage>
        <taxon>Bacteria</taxon>
        <taxon>Pseudomonadati</taxon>
        <taxon>Chlamydiota</taxon>
        <taxon>Chlamydiia</taxon>
        <taxon>Parachlamydiales</taxon>
        <taxon>Candidatus Criblamydiaceae</taxon>
        <taxon>Estrella</taxon>
    </lineage>
</organism>
<dbReference type="AlphaFoldDB" id="A0A0H5DPC3"/>
<gene>
    <name evidence="2" type="ORF">ELAC_1041</name>
</gene>
<sequence>MLYFVFSAGGEYFAIEASYIELVVPMVGVNSVAHLPNFVKGILEFEGEPVTVIDLCRIIGGEACPDRMHARIALVRSTPFEKRGPCLGILGEKATEILETSSPFIISQSEDHGPLSYIHPGVLQGSTVIQLIDVPRFFEAFSHQIYARSSAPR</sequence>
<dbReference type="PROSITE" id="PS50851">
    <property type="entry name" value="CHEW"/>
    <property type="match status" value="1"/>
</dbReference>
<dbReference type="Gene3D" id="2.40.50.180">
    <property type="entry name" value="CheA-289, Domain 4"/>
    <property type="match status" value="1"/>
</dbReference>
<evidence type="ECO:0000313" key="3">
    <source>
        <dbReference type="Proteomes" id="UP000220251"/>
    </source>
</evidence>
<name>A0A0H5DPC3_9BACT</name>
<dbReference type="InterPro" id="IPR002545">
    <property type="entry name" value="CheW-lke_dom"/>
</dbReference>
<dbReference type="Gene3D" id="2.30.30.40">
    <property type="entry name" value="SH3 Domains"/>
    <property type="match status" value="1"/>
</dbReference>
<dbReference type="InterPro" id="IPR036061">
    <property type="entry name" value="CheW-like_dom_sf"/>
</dbReference>
<dbReference type="SMART" id="SM00260">
    <property type="entry name" value="CheW"/>
    <property type="match status" value="1"/>
</dbReference>
<dbReference type="SUPFAM" id="SSF50341">
    <property type="entry name" value="CheW-like"/>
    <property type="match status" value="1"/>
</dbReference>
<dbReference type="Pfam" id="PF01584">
    <property type="entry name" value="CheW"/>
    <property type="match status" value="1"/>
</dbReference>
<evidence type="ECO:0000313" key="2">
    <source>
        <dbReference type="EMBL" id="CRX38386.1"/>
    </source>
</evidence>
<dbReference type="OrthoDB" id="21913at2"/>
<dbReference type="RefSeq" id="WP_158227814.1">
    <property type="nucleotide sequence ID" value="NZ_CWGJ01000012.1"/>
</dbReference>
<accession>A0A0H5DPC3</accession>
<keyword evidence="3" id="KW-1185">Reference proteome</keyword>
<protein>
    <submittedName>
        <fullName evidence="2">Putative chemotaxis protein</fullName>
    </submittedName>
</protein>
<evidence type="ECO:0000259" key="1">
    <source>
        <dbReference type="PROSITE" id="PS50851"/>
    </source>
</evidence>
<proteinExistence type="predicted"/>
<dbReference type="GO" id="GO:0006935">
    <property type="term" value="P:chemotaxis"/>
    <property type="evidence" value="ECO:0007669"/>
    <property type="project" value="InterPro"/>
</dbReference>
<dbReference type="Proteomes" id="UP000220251">
    <property type="component" value="Unassembled WGS sequence"/>
</dbReference>
<reference evidence="3" key="1">
    <citation type="submission" date="2015-06" db="EMBL/GenBank/DDBJ databases">
        <authorList>
            <person name="Bertelli C."/>
        </authorList>
    </citation>
    <scope>NUCLEOTIDE SEQUENCE [LARGE SCALE GENOMIC DNA]</scope>
    <source>
        <strain evidence="3">CRIB-30</strain>
    </source>
</reference>
<dbReference type="EMBL" id="CWGJ01000012">
    <property type="protein sequence ID" value="CRX38386.1"/>
    <property type="molecule type" value="Genomic_DNA"/>
</dbReference>
<feature type="domain" description="CheW-like" evidence="1">
    <location>
        <begin position="1"/>
        <end position="143"/>
    </location>
</feature>